<dbReference type="EMBL" id="JACXYU010000009">
    <property type="protein sequence ID" value="MBD3933255.1"/>
    <property type="molecule type" value="Genomic_DNA"/>
</dbReference>
<dbReference type="PANTHER" id="PTHR33993">
    <property type="entry name" value="GLYOXALASE-RELATED"/>
    <property type="match status" value="1"/>
</dbReference>
<evidence type="ECO:0000313" key="2">
    <source>
        <dbReference type="EMBL" id="MBD3933255.1"/>
    </source>
</evidence>
<dbReference type="InterPro" id="IPR041581">
    <property type="entry name" value="Glyoxalase_6"/>
</dbReference>
<evidence type="ECO:0000259" key="1">
    <source>
        <dbReference type="PROSITE" id="PS51819"/>
    </source>
</evidence>
<protein>
    <submittedName>
        <fullName evidence="2">VOC family protein</fullName>
    </submittedName>
</protein>
<dbReference type="Gene3D" id="3.10.180.10">
    <property type="entry name" value="2,3-Dihydroxybiphenyl 1,2-Dioxygenase, domain 1"/>
    <property type="match status" value="2"/>
</dbReference>
<keyword evidence="3" id="KW-1185">Reference proteome</keyword>
<gene>
    <name evidence="2" type="ORF">IF129_17065</name>
</gene>
<dbReference type="PROSITE" id="PS51819">
    <property type="entry name" value="VOC"/>
    <property type="match status" value="2"/>
</dbReference>
<evidence type="ECO:0000313" key="3">
    <source>
        <dbReference type="Proteomes" id="UP000632289"/>
    </source>
</evidence>
<organism evidence="2 3">
    <name type="scientific">Streptomyces chumphonensis</name>
    <dbReference type="NCBI Taxonomy" id="1214925"/>
    <lineage>
        <taxon>Bacteria</taxon>
        <taxon>Bacillati</taxon>
        <taxon>Actinomycetota</taxon>
        <taxon>Actinomycetes</taxon>
        <taxon>Kitasatosporales</taxon>
        <taxon>Streptomycetaceae</taxon>
        <taxon>Streptomyces</taxon>
    </lineage>
</organism>
<dbReference type="Pfam" id="PF18029">
    <property type="entry name" value="Glyoxalase_6"/>
    <property type="match status" value="1"/>
</dbReference>
<dbReference type="InterPro" id="IPR037523">
    <property type="entry name" value="VOC_core"/>
</dbReference>
<proteinExistence type="predicted"/>
<dbReference type="InterPro" id="IPR004360">
    <property type="entry name" value="Glyas_Fos-R_dOase_dom"/>
</dbReference>
<feature type="domain" description="VOC" evidence="1">
    <location>
        <begin position="1"/>
        <end position="110"/>
    </location>
</feature>
<dbReference type="PANTHER" id="PTHR33993:SF10">
    <property type="entry name" value="CONSERVED PROTEIN"/>
    <property type="match status" value="1"/>
</dbReference>
<comment type="caution">
    <text evidence="2">The sequence shown here is derived from an EMBL/GenBank/DDBJ whole genome shotgun (WGS) entry which is preliminary data.</text>
</comment>
<name>A0A927IDT8_9ACTN</name>
<accession>A0A927IDT8</accession>
<dbReference type="CDD" id="cd07247">
    <property type="entry name" value="SgaA_N_like"/>
    <property type="match status" value="1"/>
</dbReference>
<sequence length="259" mass="27860">MVPDLAAAKRFYGELFAWTFDEAGPAAQGAYTVARLGRRRAAGLMRKTDGRMPTVWTVYLATADVAATTERIRAADGQVINEPRPVGSGPAGIMAVAADPGGAVFGLWQPAERSGFEVREEPGAYVWAEVHTREPAGVDAFYPDVFGYRPLDPADVRDADGRGEEPEMVVWVPRSGPADESAAVTARCLLEEGTPPELPAHFLTYFAVEDCDAAVGTVERLGGRVRREPESGPYGRWAVCRDNQGATFAVLAPPERPAQ</sequence>
<dbReference type="Pfam" id="PF00903">
    <property type="entry name" value="Glyoxalase"/>
    <property type="match status" value="1"/>
</dbReference>
<dbReference type="AlphaFoldDB" id="A0A927IDT8"/>
<reference evidence="2" key="1">
    <citation type="submission" date="2020-09" db="EMBL/GenBank/DDBJ databases">
        <title>Secondary metabolite and genome analysis of marine Streptomyces chumphonensis KK1-2T.</title>
        <authorList>
            <person name="Phongsopitanun W."/>
            <person name="Kanchanasin P."/>
            <person name="Pittayakhajonwut P."/>
            <person name="Suwanborirux K."/>
            <person name="Tanasupawat S."/>
        </authorList>
    </citation>
    <scope>NUCLEOTIDE SEQUENCE</scope>
    <source>
        <strain evidence="2">KK1-2</strain>
    </source>
</reference>
<dbReference type="RefSeq" id="WP_191210736.1">
    <property type="nucleotide sequence ID" value="NZ_BAABKL010000050.1"/>
</dbReference>
<dbReference type="InterPro" id="IPR029068">
    <property type="entry name" value="Glyas_Bleomycin-R_OHBP_Dase"/>
</dbReference>
<feature type="domain" description="VOC" evidence="1">
    <location>
        <begin position="124"/>
        <end position="253"/>
    </location>
</feature>
<dbReference type="InterPro" id="IPR052164">
    <property type="entry name" value="Anthracycline_SecMetBiosynth"/>
</dbReference>
<dbReference type="SUPFAM" id="SSF54593">
    <property type="entry name" value="Glyoxalase/Bleomycin resistance protein/Dihydroxybiphenyl dioxygenase"/>
    <property type="match status" value="2"/>
</dbReference>
<dbReference type="Proteomes" id="UP000632289">
    <property type="component" value="Unassembled WGS sequence"/>
</dbReference>